<evidence type="ECO:0000313" key="2">
    <source>
        <dbReference type="Proteomes" id="UP000326837"/>
    </source>
</evidence>
<proteinExistence type="predicted"/>
<dbReference type="EMBL" id="AP021861">
    <property type="protein sequence ID" value="BBO34230.1"/>
    <property type="molecule type" value="Genomic_DNA"/>
</dbReference>
<evidence type="ECO:0000313" key="1">
    <source>
        <dbReference type="EMBL" id="BBO34230.1"/>
    </source>
</evidence>
<accession>A0A5K7XBP3</accession>
<name>A0A5K7XBP3_9BACT</name>
<keyword evidence="2" id="KW-1185">Reference proteome</keyword>
<dbReference type="KEGG" id="lpav:PLANPX_3842"/>
<dbReference type="AlphaFoldDB" id="A0A5K7XBP3"/>
<protein>
    <submittedName>
        <fullName evidence="1">Uncharacterized protein</fullName>
    </submittedName>
</protein>
<reference evidence="2" key="1">
    <citation type="submission" date="2019-10" db="EMBL/GenBank/DDBJ databases">
        <title>Lacipirellula parvula gen. nov., sp. nov., representing a lineage of planctomycetes widespread in freshwater anoxic habitats, and description of the family Lacipirellulaceae.</title>
        <authorList>
            <person name="Dedysh S.N."/>
            <person name="Kulichevskaya I.S."/>
            <person name="Beletsky A.V."/>
            <person name="Rakitin A.L."/>
            <person name="Mardanov A.V."/>
            <person name="Ivanova A.A."/>
            <person name="Saltykova V.X."/>
            <person name="Rijpstra W.I.C."/>
            <person name="Sinninghe Damste J.S."/>
            <person name="Ravin N.V."/>
        </authorList>
    </citation>
    <scope>NUCLEOTIDE SEQUENCE [LARGE SCALE GENOMIC DNA]</scope>
    <source>
        <strain evidence="2">PX69</strain>
    </source>
</reference>
<organism evidence="1 2">
    <name type="scientific">Lacipirellula parvula</name>
    <dbReference type="NCBI Taxonomy" id="2650471"/>
    <lineage>
        <taxon>Bacteria</taxon>
        <taxon>Pseudomonadati</taxon>
        <taxon>Planctomycetota</taxon>
        <taxon>Planctomycetia</taxon>
        <taxon>Pirellulales</taxon>
        <taxon>Lacipirellulaceae</taxon>
        <taxon>Lacipirellula</taxon>
    </lineage>
</organism>
<gene>
    <name evidence="1" type="ORF">PLANPX_3842</name>
</gene>
<sequence>MPAFVAVLSLAALSPPPRLHLKRTISGRCREVAAIVVQILRSNDAFSRHITAQIFI</sequence>
<dbReference type="Proteomes" id="UP000326837">
    <property type="component" value="Chromosome"/>
</dbReference>